<dbReference type="STRING" id="1434104.MCMEM_1108"/>
<keyword evidence="2" id="KW-1185">Reference proteome</keyword>
<sequence>MKNPETHNYRYDLKENIFYAGDRRIPAYELEENDIGTCGYCDSTITSLSYHALDDEFVVTGKCVNCGALSANIYDNDWNWVREITISHFSRSIPADKSDNIDITIPDAKETKNKDTQESNEIDDLELLNSIPMRQIETIFSPTEIKAMFARAKGEKCIRQYLYNARKKYQKFEDVFGIKLTI</sequence>
<name>A0A0E3SQW2_METMT</name>
<accession>A0A0E3SQW2</accession>
<reference evidence="1 2" key="1">
    <citation type="submission" date="2014-07" db="EMBL/GenBank/DDBJ databases">
        <title>Methanogenic archaea and the global carbon cycle.</title>
        <authorList>
            <person name="Henriksen J.R."/>
            <person name="Luke J."/>
            <person name="Reinhart S."/>
            <person name="Benedict M.N."/>
            <person name="Youngblut N.D."/>
            <person name="Metcalf M.E."/>
            <person name="Whitaker R.J."/>
            <person name="Metcalf W.W."/>
        </authorList>
    </citation>
    <scope>NUCLEOTIDE SEQUENCE [LARGE SCALE GENOMIC DNA]</scope>
    <source>
        <strain evidence="1 2">MM1</strain>
    </source>
</reference>
<dbReference type="KEGG" id="mmet:MCMEM_1108"/>
<dbReference type="GeneID" id="24893645"/>
<evidence type="ECO:0000313" key="2">
    <source>
        <dbReference type="Proteomes" id="UP000033048"/>
    </source>
</evidence>
<dbReference type="EMBL" id="CP009518">
    <property type="protein sequence ID" value="AKB85161.1"/>
    <property type="molecule type" value="Genomic_DNA"/>
</dbReference>
<dbReference type="AlphaFoldDB" id="A0A0E3SQW2"/>
<proteinExistence type="predicted"/>
<dbReference type="RefSeq" id="WP_048205294.1">
    <property type="nucleotide sequence ID" value="NZ_CP009518.1"/>
</dbReference>
<dbReference type="Proteomes" id="UP000033048">
    <property type="component" value="Chromosome"/>
</dbReference>
<evidence type="ECO:0000313" key="1">
    <source>
        <dbReference type="EMBL" id="AKB85161.1"/>
    </source>
</evidence>
<dbReference type="OrthoDB" id="147999at2157"/>
<dbReference type="HOGENOM" id="CLU_1700287_0_0_2"/>
<protein>
    <submittedName>
        <fullName evidence="1">Uncharacterized protein</fullName>
    </submittedName>
</protein>
<organism evidence="1 2">
    <name type="scientific">Methanococcoides methylutens MM1</name>
    <dbReference type="NCBI Taxonomy" id="1434104"/>
    <lineage>
        <taxon>Archaea</taxon>
        <taxon>Methanobacteriati</taxon>
        <taxon>Methanobacteriota</taxon>
        <taxon>Stenosarchaea group</taxon>
        <taxon>Methanomicrobia</taxon>
        <taxon>Methanosarcinales</taxon>
        <taxon>Methanosarcinaceae</taxon>
        <taxon>Methanococcoides</taxon>
    </lineage>
</organism>
<gene>
    <name evidence="1" type="ORF">MCMEM_1108</name>
</gene>